<evidence type="ECO:0000313" key="4">
    <source>
        <dbReference type="Proteomes" id="UP000239549"/>
    </source>
</evidence>
<feature type="chain" id="PRO_5014882447" evidence="2">
    <location>
        <begin position="23"/>
        <end position="1089"/>
    </location>
</feature>
<keyword evidence="2" id="KW-0732">Signal</keyword>
<proteinExistence type="predicted"/>
<evidence type="ECO:0000256" key="1">
    <source>
        <dbReference type="SAM" id="MobiDB-lite"/>
    </source>
</evidence>
<organism evidence="3 4">
    <name type="scientific">Desulfocucumis palustris</name>
    <dbReference type="NCBI Taxonomy" id="1898651"/>
    <lineage>
        <taxon>Bacteria</taxon>
        <taxon>Bacillati</taxon>
        <taxon>Bacillota</taxon>
        <taxon>Clostridia</taxon>
        <taxon>Eubacteriales</taxon>
        <taxon>Desulfocucumaceae</taxon>
        <taxon>Desulfocucumis</taxon>
    </lineage>
</organism>
<comment type="caution">
    <text evidence="3">The sequence shown here is derived from an EMBL/GenBank/DDBJ whole genome shotgun (WGS) entry which is preliminary data.</text>
</comment>
<name>A0A2L2XD62_9FIRM</name>
<reference evidence="4" key="1">
    <citation type="submission" date="2018-02" db="EMBL/GenBank/DDBJ databases">
        <title>Genome sequence of Desulfocucumis palustris strain NAW-5.</title>
        <authorList>
            <person name="Watanabe M."/>
            <person name="Kojima H."/>
            <person name="Fukui M."/>
        </authorList>
    </citation>
    <scope>NUCLEOTIDE SEQUENCE [LARGE SCALE GENOMIC DNA]</scope>
    <source>
        <strain evidence="4">NAW-5</strain>
    </source>
</reference>
<accession>A0A2L2XD62</accession>
<feature type="signal peptide" evidence="2">
    <location>
        <begin position="1"/>
        <end position="22"/>
    </location>
</feature>
<gene>
    <name evidence="3" type="ORF">DCCM_3277</name>
</gene>
<dbReference type="NCBIfam" id="NF047340">
    <property type="entry name" value="Athe_2463_dom"/>
    <property type="match status" value="1"/>
</dbReference>
<keyword evidence="4" id="KW-1185">Reference proteome</keyword>
<feature type="region of interest" description="Disordered" evidence="1">
    <location>
        <begin position="302"/>
        <end position="342"/>
    </location>
</feature>
<dbReference type="AlphaFoldDB" id="A0A2L2XD62"/>
<dbReference type="Proteomes" id="UP000239549">
    <property type="component" value="Unassembled WGS sequence"/>
</dbReference>
<sequence>MLRKILALACILAIFFPCHSFADEAGENSLFIYITYVKGKEEVKIKLDKTYAIDNNTTVFGTPEDVKKYRPDIKPEQEYRDGQWRYLGFTADGFPYTNDLFPDDPGIHLPHNERKYIKEPWNTRNPNTGDRYCPDNSIELPREMWEYVLKQVPQNMPSYMLTYPSCCDYWYVQGTPWLEGLGGMEGTLREFHEGKNWYETFRVNFKDPNPPDPHPDFGVPAISPGTDQAVPGQEYTARINLTQEDGNFKDLPPVHVVVQLNNQTIKEQDMQIEDLKQVVVQWTAPPGAASVTLFSKINGGIAGPHPINEDNRYSNNENSKSIPVLQDGGSGGTVPQPPPPPPYIGSQANLIAQSVQVTQAGIPVDEIESEGDYKIRATFKIVNLPEKAKGKPAQIQWWLDAGDGFEGKGTSHFFLTGDDTITYESWSWDGSEAFDAGEVDIAATINLTDAYGAWQKIVDPDIGEEETYDDNVTLATITAREEPEKYQGGLNHTIGAFEAGAGYLDHVEVTWTQVNIPPPAPLPKAKVRAILWPSSRDGGYRSRSDMQASRSASGLYLKTEDINGITVQGVWIRTAINGKTEEVFAQCNDNGVFTGVGYIRQVTVLQEAVGEKSTKVIYPKAANGWRTLSGRMDGGIYGEMNEEKKRKKTWVNYKSEDKTILVEMVNNNRFPTTSKIMVDNWGNKLTTTAEFKGGQKLYAKVDNFLETGGDDGWQHINVLTGVTGFNAPGGPAWMLNVSSANGQGYHKEGKETQGGWLNPFECHSEEEGYFIIPRYAEPELASKCEVSGPAPYYDSDYDHYLKQTTQGQLTISRLAFKNYFMPGIFLKPCFVPKYKFMPVGDNPNLGTVEEAGVEPGYALVRGEIPPPGSCAVNEAGDMVFTNNTNWPEDVEVTVKAAFTVSDVEKGEFTYDTRELKDEFGNPRETVKTYEQTFRKTVPAGEAQTMGNMGSLMDWVGKNYPGTKEERISNREYEYYRITGPLEIKITFNKIAVKVSPDYVGEIPIAPAPKLGSLGCREGNNLYSGFDDLNVAFAHNRIKDLIDERQFIFKEAFANLKADYTEKDFSKLDKSNLCPALVPANIDYIYRLSY</sequence>
<dbReference type="EMBL" id="BFAV01000127">
    <property type="protein sequence ID" value="GBF34165.1"/>
    <property type="molecule type" value="Genomic_DNA"/>
</dbReference>
<protein>
    <submittedName>
        <fullName evidence="3">Surface protein</fullName>
    </submittedName>
</protein>
<evidence type="ECO:0000256" key="2">
    <source>
        <dbReference type="SAM" id="SignalP"/>
    </source>
</evidence>
<evidence type="ECO:0000313" key="3">
    <source>
        <dbReference type="EMBL" id="GBF34165.1"/>
    </source>
</evidence>